<dbReference type="InterPro" id="IPR004564">
    <property type="entry name" value="OM_lipoprot_carrier_LolA-like"/>
</dbReference>
<dbReference type="InterPro" id="IPR029046">
    <property type="entry name" value="LolA/LolB/LppX"/>
</dbReference>
<dbReference type="Pfam" id="PF19574">
    <property type="entry name" value="LolA_3"/>
    <property type="match status" value="1"/>
</dbReference>
<proteinExistence type="predicted"/>
<gene>
    <name evidence="1" type="ORF">MNBD_GAMMA12-2684</name>
</gene>
<evidence type="ECO:0000313" key="1">
    <source>
        <dbReference type="EMBL" id="VAW79918.1"/>
    </source>
</evidence>
<sequence>MILLLSLSFCSARLYDTDLGCNIHVFFKFIKMIIHYSDSARIKQSIAFASKVTFGIILLLMTQLNIYAESKSSRNTIAWTANSLMALVASTSTKSYQFTEKKFYSFLKKPTAIHGILLYKKPDVLEKNILSGNKKASYRIVANKLYISKEGKKDRKVLLSNYPEILALANSIRALIAGKIGVLKQFFDIELKGSIERWTLLLTPTDIDLEEKIEFLEIKGVKGNLTQIIIKETDGDKSILTLVAQ</sequence>
<dbReference type="SUPFAM" id="SSF89392">
    <property type="entry name" value="Prokaryotic lipoproteins and lipoprotein localization factors"/>
    <property type="match status" value="1"/>
</dbReference>
<protein>
    <recommendedName>
        <fullName evidence="2">Outer membrane lipoprotein carrier protein LolA</fullName>
    </recommendedName>
</protein>
<accession>A0A3B0YG78</accession>
<dbReference type="AlphaFoldDB" id="A0A3B0YG78"/>
<evidence type="ECO:0008006" key="2">
    <source>
        <dbReference type="Google" id="ProtNLM"/>
    </source>
</evidence>
<name>A0A3B0YG78_9ZZZZ</name>
<dbReference type="EMBL" id="UOFL01000185">
    <property type="protein sequence ID" value="VAW79918.1"/>
    <property type="molecule type" value="Genomic_DNA"/>
</dbReference>
<dbReference type="Gene3D" id="2.50.20.10">
    <property type="entry name" value="Lipoprotein localisation LolA/LolB/LppX"/>
    <property type="match status" value="1"/>
</dbReference>
<reference evidence="1" key="1">
    <citation type="submission" date="2018-06" db="EMBL/GenBank/DDBJ databases">
        <authorList>
            <person name="Zhirakovskaya E."/>
        </authorList>
    </citation>
    <scope>NUCLEOTIDE SEQUENCE</scope>
</reference>
<organism evidence="1">
    <name type="scientific">hydrothermal vent metagenome</name>
    <dbReference type="NCBI Taxonomy" id="652676"/>
    <lineage>
        <taxon>unclassified sequences</taxon>
        <taxon>metagenomes</taxon>
        <taxon>ecological metagenomes</taxon>
    </lineage>
</organism>